<organism evidence="2 3">
    <name type="scientific">Devosia ureilytica</name>
    <dbReference type="NCBI Taxonomy" id="2952754"/>
    <lineage>
        <taxon>Bacteria</taxon>
        <taxon>Pseudomonadati</taxon>
        <taxon>Pseudomonadota</taxon>
        <taxon>Alphaproteobacteria</taxon>
        <taxon>Hyphomicrobiales</taxon>
        <taxon>Devosiaceae</taxon>
        <taxon>Devosia</taxon>
    </lineage>
</organism>
<evidence type="ECO:0000256" key="1">
    <source>
        <dbReference type="SAM" id="MobiDB-lite"/>
    </source>
</evidence>
<reference evidence="2" key="1">
    <citation type="submission" date="2022-06" db="EMBL/GenBank/DDBJ databases">
        <title>Devosia sp. XJ19-45 genome assembly.</title>
        <authorList>
            <person name="Li B."/>
            <person name="Cai M."/>
            <person name="Nie G."/>
            <person name="Li W."/>
        </authorList>
    </citation>
    <scope>NUCLEOTIDE SEQUENCE</scope>
    <source>
        <strain evidence="2">XJ19-45</strain>
    </source>
</reference>
<evidence type="ECO:0000313" key="3">
    <source>
        <dbReference type="Proteomes" id="UP001060275"/>
    </source>
</evidence>
<dbReference type="AlphaFoldDB" id="A0A9Q4ARU6"/>
<feature type="region of interest" description="Disordered" evidence="1">
    <location>
        <begin position="174"/>
        <end position="199"/>
    </location>
</feature>
<keyword evidence="3" id="KW-1185">Reference proteome</keyword>
<feature type="compositionally biased region" description="Basic and acidic residues" evidence="1">
    <location>
        <begin position="174"/>
        <end position="191"/>
    </location>
</feature>
<gene>
    <name evidence="2" type="ORF">NF348_16190</name>
</gene>
<comment type="caution">
    <text evidence="2">The sequence shown here is derived from an EMBL/GenBank/DDBJ whole genome shotgun (WGS) entry which is preliminary data.</text>
</comment>
<dbReference type="Proteomes" id="UP001060275">
    <property type="component" value="Unassembled WGS sequence"/>
</dbReference>
<sequence>MINPALHAFPSEASLIGQMVVGYGEIDISMVSAVGKAMGMMFQLLDALEEVQSEMRRIVVVQKLARGKFVALGLADEFDQAISAMEFCRETRNYFAHCHYGDFGDGVLVTVKAKDMFAMPGSIDDLNWRRHTVETLTALEQYFTHCRAYWLWLDQKITHPDHFSILWPGAVARPPRDGGRWERQSRKREASMVRVPSGE</sequence>
<dbReference type="EMBL" id="JAMWDU010000006">
    <property type="protein sequence ID" value="MCP8888656.1"/>
    <property type="molecule type" value="Genomic_DNA"/>
</dbReference>
<dbReference type="RefSeq" id="WP_254675529.1">
    <property type="nucleotide sequence ID" value="NZ_JAMWDU010000006.1"/>
</dbReference>
<accession>A0A9Q4ARU6</accession>
<evidence type="ECO:0000313" key="2">
    <source>
        <dbReference type="EMBL" id="MCP8888656.1"/>
    </source>
</evidence>
<proteinExistence type="predicted"/>
<name>A0A9Q4ARU6_9HYPH</name>
<protein>
    <submittedName>
        <fullName evidence="2">Uncharacterized protein</fullName>
    </submittedName>
</protein>